<dbReference type="PANTHER" id="PTHR33337">
    <property type="entry name" value="GFA DOMAIN-CONTAINING PROTEIN"/>
    <property type="match status" value="1"/>
</dbReference>
<dbReference type="SUPFAM" id="SSF51316">
    <property type="entry name" value="Mss4-like"/>
    <property type="match status" value="1"/>
</dbReference>
<dbReference type="OrthoDB" id="4188830at2"/>
<dbReference type="PANTHER" id="PTHR33337:SF40">
    <property type="entry name" value="CENP-V_GFA DOMAIN-CONTAINING PROTEIN-RELATED"/>
    <property type="match status" value="1"/>
</dbReference>
<keyword evidence="7" id="KW-1185">Reference proteome</keyword>
<dbReference type="Pfam" id="PF04828">
    <property type="entry name" value="GFA"/>
    <property type="match status" value="1"/>
</dbReference>
<name>A0A2S0VMC9_9ALTE</name>
<dbReference type="AlphaFoldDB" id="A0A2S0VMC9"/>
<evidence type="ECO:0000313" key="6">
    <source>
        <dbReference type="EMBL" id="AWB65381.1"/>
    </source>
</evidence>
<evidence type="ECO:0000256" key="2">
    <source>
        <dbReference type="ARBA" id="ARBA00022723"/>
    </source>
</evidence>
<proteinExistence type="inferred from homology"/>
<organism evidence="6 7">
    <name type="scientific">Saccharobesus litoralis</name>
    <dbReference type="NCBI Taxonomy" id="2172099"/>
    <lineage>
        <taxon>Bacteria</taxon>
        <taxon>Pseudomonadati</taxon>
        <taxon>Pseudomonadota</taxon>
        <taxon>Gammaproteobacteria</taxon>
        <taxon>Alteromonadales</taxon>
        <taxon>Alteromonadaceae</taxon>
        <taxon>Saccharobesus</taxon>
    </lineage>
</organism>
<evidence type="ECO:0000256" key="4">
    <source>
        <dbReference type="ARBA" id="ARBA00023239"/>
    </source>
</evidence>
<accession>A0A2S0VMC9</accession>
<evidence type="ECO:0000313" key="7">
    <source>
        <dbReference type="Proteomes" id="UP000244441"/>
    </source>
</evidence>
<keyword evidence="2" id="KW-0479">Metal-binding</keyword>
<evidence type="ECO:0000259" key="5">
    <source>
        <dbReference type="PROSITE" id="PS51891"/>
    </source>
</evidence>
<dbReference type="PROSITE" id="PS51891">
    <property type="entry name" value="CENP_V_GFA"/>
    <property type="match status" value="1"/>
</dbReference>
<gene>
    <name evidence="6" type="ORF">C2869_02515</name>
</gene>
<dbReference type="Proteomes" id="UP000244441">
    <property type="component" value="Chromosome"/>
</dbReference>
<evidence type="ECO:0000256" key="3">
    <source>
        <dbReference type="ARBA" id="ARBA00022833"/>
    </source>
</evidence>
<dbReference type="RefSeq" id="WP_108601458.1">
    <property type="nucleotide sequence ID" value="NZ_CP026604.1"/>
</dbReference>
<keyword evidence="4" id="KW-0456">Lyase</keyword>
<keyword evidence="3" id="KW-0862">Zinc</keyword>
<sequence>MKGACLCGDVQFELSLTSINMYQCHCEQCRKQTGTASSCGTVVTEDSFHWLCGEQKISQWHKSTGFTSHFCQTCGSSVPNKFRGHPFYWVPVGSLDHPNVTTVANLFLCEKVEWSNVNSADNAYDTKPSIESLMDILIADNT</sequence>
<feature type="domain" description="CENP-V/GFA" evidence="5">
    <location>
        <begin position="1"/>
        <end position="121"/>
    </location>
</feature>
<dbReference type="KEGG" id="cate:C2869_02515"/>
<comment type="similarity">
    <text evidence="1">Belongs to the Gfa family.</text>
</comment>
<protein>
    <recommendedName>
        <fullName evidence="5">CENP-V/GFA domain-containing protein</fullName>
    </recommendedName>
</protein>
<evidence type="ECO:0000256" key="1">
    <source>
        <dbReference type="ARBA" id="ARBA00005495"/>
    </source>
</evidence>
<dbReference type="EMBL" id="CP026604">
    <property type="protein sequence ID" value="AWB65381.1"/>
    <property type="molecule type" value="Genomic_DNA"/>
</dbReference>
<dbReference type="GO" id="GO:0016846">
    <property type="term" value="F:carbon-sulfur lyase activity"/>
    <property type="evidence" value="ECO:0007669"/>
    <property type="project" value="InterPro"/>
</dbReference>
<dbReference type="Gene3D" id="3.90.1590.10">
    <property type="entry name" value="glutathione-dependent formaldehyde- activating enzyme (gfa)"/>
    <property type="match status" value="1"/>
</dbReference>
<dbReference type="InterPro" id="IPR011057">
    <property type="entry name" value="Mss4-like_sf"/>
</dbReference>
<dbReference type="GO" id="GO:0046872">
    <property type="term" value="F:metal ion binding"/>
    <property type="evidence" value="ECO:0007669"/>
    <property type="project" value="UniProtKB-KW"/>
</dbReference>
<dbReference type="InterPro" id="IPR006913">
    <property type="entry name" value="CENP-V/GFA"/>
</dbReference>
<reference evidence="6 7" key="1">
    <citation type="submission" date="2018-01" db="EMBL/GenBank/DDBJ databases">
        <title>Genome sequence of a Cantenovulum-like bacteria.</title>
        <authorList>
            <person name="Tan W.R."/>
            <person name="Lau N.-S."/>
            <person name="Go F."/>
            <person name="Amirul A.-A.A."/>
        </authorList>
    </citation>
    <scope>NUCLEOTIDE SEQUENCE [LARGE SCALE GENOMIC DNA]</scope>
    <source>
        <strain evidence="6 7">CCB-QB4</strain>
    </source>
</reference>